<evidence type="ECO:0000313" key="3">
    <source>
        <dbReference type="Proteomes" id="UP001164745"/>
    </source>
</evidence>
<reference evidence="2" key="1">
    <citation type="submission" date="2022-12" db="EMBL/GenBank/DDBJ databases">
        <authorList>
            <person name="Bing R.G."/>
            <person name="Willard D.J."/>
            <person name="Manesh M.J.H."/>
            <person name="Laemthong T."/>
            <person name="Crosby J.R."/>
            <person name="Kelly R.M."/>
        </authorList>
    </citation>
    <scope>NUCLEOTIDE SEQUENCE</scope>
    <source>
        <strain evidence="2">DSM 8991</strain>
    </source>
</reference>
<accession>A0ABY7BDU7</accession>
<dbReference type="Proteomes" id="UP001164745">
    <property type="component" value="Chromosome"/>
</dbReference>
<keyword evidence="3" id="KW-1185">Reference proteome</keyword>
<gene>
    <name evidence="2" type="ORF">OTJ99_001557</name>
</gene>
<organism evidence="2 3">
    <name type="scientific">Caldicellulosiruptor naganoensis</name>
    <dbReference type="NCBI Taxonomy" id="29324"/>
    <lineage>
        <taxon>Bacteria</taxon>
        <taxon>Bacillati</taxon>
        <taxon>Bacillota</taxon>
        <taxon>Bacillota incertae sedis</taxon>
        <taxon>Caldicellulosiruptorales</taxon>
        <taxon>Caldicellulosiruptoraceae</taxon>
        <taxon>Caldicellulosiruptor</taxon>
    </lineage>
</organism>
<dbReference type="PANTHER" id="PTHR46401:SF2">
    <property type="entry name" value="GLYCOSYLTRANSFERASE WBBK-RELATED"/>
    <property type="match status" value="1"/>
</dbReference>
<sequence length="129" mass="15017">MKIGIDGRAAKWYRGSGIGTYTYQLLNYIKKLDKQNEYLIIWPDKSEIEFVSAENININLLPQQQDKFWEEIMIKEIIIQNAIDIYHVPQNGIGLPLSKKCSYIITLHDIIPFMLPETVVPGYLKIFIE</sequence>
<dbReference type="SUPFAM" id="SSF53756">
    <property type="entry name" value="UDP-Glycosyltransferase/glycogen phosphorylase"/>
    <property type="match status" value="1"/>
</dbReference>
<evidence type="ECO:0000313" key="2">
    <source>
        <dbReference type="EMBL" id="WAM30779.1"/>
    </source>
</evidence>
<dbReference type="PANTHER" id="PTHR46401">
    <property type="entry name" value="GLYCOSYLTRANSFERASE WBBK-RELATED"/>
    <property type="match status" value="1"/>
</dbReference>
<evidence type="ECO:0000256" key="1">
    <source>
        <dbReference type="ARBA" id="ARBA00022679"/>
    </source>
</evidence>
<keyword evidence="1" id="KW-0808">Transferase</keyword>
<evidence type="ECO:0008006" key="4">
    <source>
        <dbReference type="Google" id="ProtNLM"/>
    </source>
</evidence>
<dbReference type="EMBL" id="CP113864">
    <property type="protein sequence ID" value="WAM30779.1"/>
    <property type="molecule type" value="Genomic_DNA"/>
</dbReference>
<proteinExistence type="predicted"/>
<protein>
    <recommendedName>
        <fullName evidence="4">Glycosyltransferase subfamily 4-like N-terminal domain-containing protein</fullName>
    </recommendedName>
</protein>
<name>A0ABY7BDU7_9FIRM</name>